<dbReference type="Pfam" id="PF01397">
    <property type="entry name" value="Terpene_synth"/>
    <property type="match status" value="1"/>
</dbReference>
<gene>
    <name evidence="5" type="ORF">GIB67_029058</name>
</gene>
<dbReference type="GO" id="GO:0000287">
    <property type="term" value="F:magnesium ion binding"/>
    <property type="evidence" value="ECO:0007669"/>
    <property type="project" value="TreeGrafter"/>
</dbReference>
<keyword evidence="2" id="KW-0479">Metal-binding</keyword>
<dbReference type="Gene3D" id="1.50.10.160">
    <property type="match status" value="1"/>
</dbReference>
<name>A0A7J7N6D6_9MAGN</name>
<accession>A0A7J7N6D6</accession>
<sequence length="323" mass="37355">VYTEVVQKGIPLIKWREIIQDDDEGEGYLEFSELDQVTNLVETSKAILGSMNDGEISISAYDTAWVALVKDIDGTNAPQFPSSLQWIVENQLPDGSWGDKFIFSAHDRLLSTLACVIALKTWNIYQNKCDQGMYFIRENMSKLEDENIEHMPIGFEVSFPSLLEIARNLRLDVPEGSPFLQDIYTQRDLKLTRIPKDMMHIMPTTLLHSLEGMGGLDWEKLLKLQCSDGSFLFSPASTAFALMQTKDEKCLGYLKNIVERFNGGVPNVYPVDMFEHLWAVDRLERLGISRYFTSEIKECLDYVYRYKYQNYRKKFRMISFLLR</sequence>
<evidence type="ECO:0000313" key="5">
    <source>
        <dbReference type="EMBL" id="KAF6162789.1"/>
    </source>
</evidence>
<dbReference type="InterPro" id="IPR036965">
    <property type="entry name" value="Terpene_synth_N_sf"/>
</dbReference>
<dbReference type="Gene3D" id="1.50.10.130">
    <property type="entry name" value="Terpene synthase, N-terminal domain"/>
    <property type="match status" value="1"/>
</dbReference>
<reference evidence="5 6" key="1">
    <citation type="journal article" date="2020" name="IScience">
        <title>Genome Sequencing of the Endangered Kingdonia uniflora (Circaeasteraceae, Ranunculales) Reveals Potential Mechanisms of Evolutionary Specialization.</title>
        <authorList>
            <person name="Sun Y."/>
            <person name="Deng T."/>
            <person name="Zhang A."/>
            <person name="Moore M.J."/>
            <person name="Landis J.B."/>
            <person name="Lin N."/>
            <person name="Zhang H."/>
            <person name="Zhang X."/>
            <person name="Huang J."/>
            <person name="Zhang X."/>
            <person name="Sun H."/>
            <person name="Wang H."/>
        </authorList>
    </citation>
    <scope>NUCLEOTIDE SEQUENCE [LARGE SCALE GENOMIC DNA]</scope>
    <source>
        <strain evidence="5">TB1705</strain>
        <tissue evidence="5">Leaf</tissue>
    </source>
</reference>
<dbReference type="Proteomes" id="UP000541444">
    <property type="component" value="Unassembled WGS sequence"/>
</dbReference>
<feature type="non-terminal residue" evidence="5">
    <location>
        <position position="1"/>
    </location>
</feature>
<evidence type="ECO:0000256" key="2">
    <source>
        <dbReference type="ARBA" id="ARBA00022723"/>
    </source>
</evidence>
<keyword evidence="3" id="KW-0460">Magnesium</keyword>
<dbReference type="InterPro" id="IPR050148">
    <property type="entry name" value="Terpene_synthase-like"/>
</dbReference>
<dbReference type="GO" id="GO:0010333">
    <property type="term" value="F:terpene synthase activity"/>
    <property type="evidence" value="ECO:0007669"/>
    <property type="project" value="InterPro"/>
</dbReference>
<evidence type="ECO:0000313" key="6">
    <source>
        <dbReference type="Proteomes" id="UP000541444"/>
    </source>
</evidence>
<feature type="domain" description="Terpene synthase N-terminal" evidence="4">
    <location>
        <begin position="217"/>
        <end position="313"/>
    </location>
</feature>
<dbReference type="FunFam" id="1.50.10.160:FF:000001">
    <property type="entry name" value="Ent-copalyl diphosphate synthase"/>
    <property type="match status" value="1"/>
</dbReference>
<dbReference type="OrthoDB" id="2343925at2759"/>
<dbReference type="InterPro" id="IPR008930">
    <property type="entry name" value="Terpenoid_cyclase/PrenylTrfase"/>
</dbReference>
<dbReference type="EMBL" id="JACGCM010001011">
    <property type="protein sequence ID" value="KAF6162789.1"/>
    <property type="molecule type" value="Genomic_DNA"/>
</dbReference>
<evidence type="ECO:0000256" key="1">
    <source>
        <dbReference type="ARBA" id="ARBA00001946"/>
    </source>
</evidence>
<comment type="cofactor">
    <cofactor evidence="1">
        <name>Mg(2+)</name>
        <dbReference type="ChEBI" id="CHEBI:18420"/>
    </cofactor>
</comment>
<dbReference type="GO" id="GO:0009507">
    <property type="term" value="C:chloroplast"/>
    <property type="evidence" value="ECO:0007669"/>
    <property type="project" value="TreeGrafter"/>
</dbReference>
<dbReference type="AlphaFoldDB" id="A0A7J7N6D6"/>
<keyword evidence="6" id="KW-1185">Reference proteome</keyword>
<dbReference type="PANTHER" id="PTHR31739:SF4">
    <property type="entry name" value="ENT-COPALYL DIPHOSPHATE SYNTHASE, CHLOROPLASTIC"/>
    <property type="match status" value="1"/>
</dbReference>
<dbReference type="SFLD" id="SFLDG01014">
    <property type="entry name" value="Terpene_Cyclase_Like_1_N-term"/>
    <property type="match status" value="1"/>
</dbReference>
<dbReference type="InterPro" id="IPR001906">
    <property type="entry name" value="Terpene_synth_N"/>
</dbReference>
<proteinExistence type="predicted"/>
<dbReference type="SUPFAM" id="SSF48239">
    <property type="entry name" value="Terpenoid cyclases/Protein prenyltransferases"/>
    <property type="match status" value="1"/>
</dbReference>
<protein>
    <recommendedName>
        <fullName evidence="4">Terpene synthase N-terminal domain-containing protein</fullName>
    </recommendedName>
</protein>
<dbReference type="GO" id="GO:0009686">
    <property type="term" value="P:gibberellin biosynthetic process"/>
    <property type="evidence" value="ECO:0007669"/>
    <property type="project" value="TreeGrafter"/>
</dbReference>
<evidence type="ECO:0000256" key="3">
    <source>
        <dbReference type="ARBA" id="ARBA00022842"/>
    </source>
</evidence>
<organism evidence="5 6">
    <name type="scientific">Kingdonia uniflora</name>
    <dbReference type="NCBI Taxonomy" id="39325"/>
    <lineage>
        <taxon>Eukaryota</taxon>
        <taxon>Viridiplantae</taxon>
        <taxon>Streptophyta</taxon>
        <taxon>Embryophyta</taxon>
        <taxon>Tracheophyta</taxon>
        <taxon>Spermatophyta</taxon>
        <taxon>Magnoliopsida</taxon>
        <taxon>Ranunculales</taxon>
        <taxon>Circaeasteraceae</taxon>
        <taxon>Kingdonia</taxon>
    </lineage>
</organism>
<evidence type="ECO:0000259" key="4">
    <source>
        <dbReference type="Pfam" id="PF01397"/>
    </source>
</evidence>
<dbReference type="PANTHER" id="PTHR31739">
    <property type="entry name" value="ENT-COPALYL DIPHOSPHATE SYNTHASE, CHLOROPLASTIC"/>
    <property type="match status" value="1"/>
</dbReference>
<comment type="caution">
    <text evidence="5">The sequence shown here is derived from an EMBL/GenBank/DDBJ whole genome shotgun (WGS) entry which is preliminary data.</text>
</comment>